<evidence type="ECO:0000256" key="1">
    <source>
        <dbReference type="SAM" id="SignalP"/>
    </source>
</evidence>
<evidence type="ECO:0000313" key="3">
    <source>
        <dbReference type="Proteomes" id="UP000247763"/>
    </source>
</evidence>
<keyword evidence="3" id="KW-1185">Reference proteome</keyword>
<organism evidence="2 3">
    <name type="scientific">Phenylobacterium parvum</name>
    <dbReference type="NCBI Taxonomy" id="2201350"/>
    <lineage>
        <taxon>Bacteria</taxon>
        <taxon>Pseudomonadati</taxon>
        <taxon>Pseudomonadota</taxon>
        <taxon>Alphaproteobacteria</taxon>
        <taxon>Caulobacterales</taxon>
        <taxon>Caulobacteraceae</taxon>
        <taxon>Phenylobacterium</taxon>
    </lineage>
</organism>
<name>A0A2Z3HUW8_9CAUL</name>
<dbReference type="OrthoDB" id="7186940at2"/>
<dbReference type="AlphaFoldDB" id="A0A2Z3HUW8"/>
<protein>
    <recommendedName>
        <fullName evidence="4">DUF2939 domain-containing protein</fullName>
    </recommendedName>
</protein>
<keyword evidence="1" id="KW-0732">Signal</keyword>
<dbReference type="InterPro" id="IPR021330">
    <property type="entry name" value="DUF2939"/>
</dbReference>
<sequence length="171" mass="18413">MIKRLALAGLLFLLAACATANRLDAANDVHALLVAIRDDDRAAFDARVDREALKAEMTARLSREAGRLKIEGLDLGRFGAVVAPGLANLAGDALLQPRVFRQVAEAYGYSPDKPLPGTVAIASRLKAQPDGRVCATREKDGPCLLVFTRSSEGRWRLSGFEGDLSSLKIRL</sequence>
<gene>
    <name evidence="2" type="ORF">HYN04_00040</name>
</gene>
<evidence type="ECO:0000313" key="2">
    <source>
        <dbReference type="EMBL" id="AWM78655.1"/>
    </source>
</evidence>
<dbReference type="Proteomes" id="UP000247763">
    <property type="component" value="Chromosome"/>
</dbReference>
<dbReference type="PROSITE" id="PS51257">
    <property type="entry name" value="PROKAR_LIPOPROTEIN"/>
    <property type="match status" value="1"/>
</dbReference>
<dbReference type="Pfam" id="PF11159">
    <property type="entry name" value="DUF2939"/>
    <property type="match status" value="1"/>
</dbReference>
<dbReference type="EMBL" id="CP029479">
    <property type="protein sequence ID" value="AWM78655.1"/>
    <property type="molecule type" value="Genomic_DNA"/>
</dbReference>
<proteinExistence type="predicted"/>
<reference evidence="3" key="1">
    <citation type="submission" date="2018-05" db="EMBL/GenBank/DDBJ databases">
        <title>Genome sequencing of Phenylobacterium sp. HYN0004.</title>
        <authorList>
            <person name="Yi H."/>
            <person name="Baek C."/>
        </authorList>
    </citation>
    <scope>NUCLEOTIDE SEQUENCE [LARGE SCALE GENOMIC DNA]</scope>
    <source>
        <strain evidence="3">HYN0004</strain>
    </source>
</reference>
<dbReference type="RefSeq" id="WP_110451221.1">
    <property type="nucleotide sequence ID" value="NZ_CP029479.1"/>
</dbReference>
<accession>A0A2Z3HUW8</accession>
<feature type="chain" id="PRO_5016432683" description="DUF2939 domain-containing protein" evidence="1">
    <location>
        <begin position="21"/>
        <end position="171"/>
    </location>
</feature>
<feature type="signal peptide" evidence="1">
    <location>
        <begin position="1"/>
        <end position="20"/>
    </location>
</feature>
<dbReference type="KEGG" id="phb:HYN04_00040"/>
<evidence type="ECO:0008006" key="4">
    <source>
        <dbReference type="Google" id="ProtNLM"/>
    </source>
</evidence>